<dbReference type="Proteomes" id="UP001203297">
    <property type="component" value="Unassembled WGS sequence"/>
</dbReference>
<evidence type="ECO:0000256" key="1">
    <source>
        <dbReference type="SAM" id="MobiDB-lite"/>
    </source>
</evidence>
<sequence>MAQSGSIKTPSQRVAEVKHLQDKDEISQTIPSKSNAMRASLIFSILFFSFIAAGATPVRRTSGRLLAAAAHQKISEDKDTGAAYKEARSEVFPA</sequence>
<keyword evidence="2" id="KW-0472">Membrane</keyword>
<evidence type="ECO:0000313" key="4">
    <source>
        <dbReference type="Proteomes" id="UP001203297"/>
    </source>
</evidence>
<comment type="caution">
    <text evidence="3">The sequence shown here is derived from an EMBL/GenBank/DDBJ whole genome shotgun (WGS) entry which is preliminary data.</text>
</comment>
<gene>
    <name evidence="3" type="ORF">B0F90DRAFT_1819663</name>
</gene>
<evidence type="ECO:0000313" key="3">
    <source>
        <dbReference type="EMBL" id="KAI0296917.1"/>
    </source>
</evidence>
<feature type="transmembrane region" description="Helical" evidence="2">
    <location>
        <begin position="36"/>
        <end position="55"/>
    </location>
</feature>
<dbReference type="EMBL" id="WTXG01000043">
    <property type="protein sequence ID" value="KAI0296917.1"/>
    <property type="molecule type" value="Genomic_DNA"/>
</dbReference>
<feature type="compositionally biased region" description="Polar residues" evidence="1">
    <location>
        <begin position="1"/>
        <end position="12"/>
    </location>
</feature>
<reference evidence="3" key="1">
    <citation type="journal article" date="2022" name="New Phytol.">
        <title>Evolutionary transition to the ectomycorrhizal habit in the genomes of a hyperdiverse lineage of mushroom-forming fungi.</title>
        <authorList>
            <person name="Looney B."/>
            <person name="Miyauchi S."/>
            <person name="Morin E."/>
            <person name="Drula E."/>
            <person name="Courty P.E."/>
            <person name="Kohler A."/>
            <person name="Kuo A."/>
            <person name="LaButti K."/>
            <person name="Pangilinan J."/>
            <person name="Lipzen A."/>
            <person name="Riley R."/>
            <person name="Andreopoulos W."/>
            <person name="He G."/>
            <person name="Johnson J."/>
            <person name="Nolan M."/>
            <person name="Tritt A."/>
            <person name="Barry K.W."/>
            <person name="Grigoriev I.V."/>
            <person name="Nagy L.G."/>
            <person name="Hibbett D."/>
            <person name="Henrissat B."/>
            <person name="Matheny P.B."/>
            <person name="Labbe J."/>
            <person name="Martin F.M."/>
        </authorList>
    </citation>
    <scope>NUCLEOTIDE SEQUENCE</scope>
    <source>
        <strain evidence="3">BPL690</strain>
    </source>
</reference>
<protein>
    <submittedName>
        <fullName evidence="3">Uncharacterized protein</fullName>
    </submittedName>
</protein>
<organism evidence="3 4">
    <name type="scientific">Multifurca ochricompacta</name>
    <dbReference type="NCBI Taxonomy" id="376703"/>
    <lineage>
        <taxon>Eukaryota</taxon>
        <taxon>Fungi</taxon>
        <taxon>Dikarya</taxon>
        <taxon>Basidiomycota</taxon>
        <taxon>Agaricomycotina</taxon>
        <taxon>Agaricomycetes</taxon>
        <taxon>Russulales</taxon>
        <taxon>Russulaceae</taxon>
        <taxon>Multifurca</taxon>
    </lineage>
</organism>
<name>A0AAD4QIX2_9AGAM</name>
<evidence type="ECO:0000256" key="2">
    <source>
        <dbReference type="SAM" id="Phobius"/>
    </source>
</evidence>
<feature type="region of interest" description="Disordered" evidence="1">
    <location>
        <begin position="1"/>
        <end position="26"/>
    </location>
</feature>
<keyword evidence="4" id="KW-1185">Reference proteome</keyword>
<accession>A0AAD4QIX2</accession>
<keyword evidence="2" id="KW-0812">Transmembrane</keyword>
<keyword evidence="2" id="KW-1133">Transmembrane helix</keyword>
<proteinExistence type="predicted"/>
<dbReference type="AlphaFoldDB" id="A0AAD4QIX2"/>
<feature type="compositionally biased region" description="Basic and acidic residues" evidence="1">
    <location>
        <begin position="15"/>
        <end position="26"/>
    </location>
</feature>